<dbReference type="PROSITE" id="PS51257">
    <property type="entry name" value="PROKAR_LIPOPROTEIN"/>
    <property type="match status" value="1"/>
</dbReference>
<evidence type="ECO:0000256" key="3">
    <source>
        <dbReference type="ARBA" id="ARBA00021353"/>
    </source>
</evidence>
<dbReference type="OrthoDB" id="337038at2759"/>
<dbReference type="AlphaFoldDB" id="A0A0C3EFS5"/>
<keyword evidence="5 7" id="KW-1133">Transmembrane helix</keyword>
<evidence type="ECO:0000256" key="4">
    <source>
        <dbReference type="ARBA" id="ARBA00022692"/>
    </source>
</evidence>
<feature type="transmembrane region" description="Helical" evidence="7">
    <location>
        <begin position="52"/>
        <end position="73"/>
    </location>
</feature>
<dbReference type="STRING" id="1036808.A0A0C3EFS5"/>
<protein>
    <recommendedName>
        <fullName evidence="3 7">Defect at low temperature protein 1</fullName>
    </recommendedName>
</protein>
<dbReference type="InterPro" id="IPR038869">
    <property type="entry name" value="DLT1"/>
</dbReference>
<keyword evidence="6 7" id="KW-0472">Membrane</keyword>
<organism evidence="8 9">
    <name type="scientific">Scleroderma citrinum Foug A</name>
    <dbReference type="NCBI Taxonomy" id="1036808"/>
    <lineage>
        <taxon>Eukaryota</taxon>
        <taxon>Fungi</taxon>
        <taxon>Dikarya</taxon>
        <taxon>Basidiomycota</taxon>
        <taxon>Agaricomycotina</taxon>
        <taxon>Agaricomycetes</taxon>
        <taxon>Agaricomycetidae</taxon>
        <taxon>Boletales</taxon>
        <taxon>Sclerodermatineae</taxon>
        <taxon>Sclerodermataceae</taxon>
        <taxon>Scleroderma</taxon>
    </lineage>
</organism>
<evidence type="ECO:0000256" key="6">
    <source>
        <dbReference type="ARBA" id="ARBA00023136"/>
    </source>
</evidence>
<dbReference type="EMBL" id="KN822014">
    <property type="protein sequence ID" value="KIM67144.1"/>
    <property type="molecule type" value="Genomic_DNA"/>
</dbReference>
<comment type="caution">
    <text evidence="7">Lacks conserved residue(s) required for the propagation of feature annotation.</text>
</comment>
<keyword evidence="9" id="KW-1185">Reference proteome</keyword>
<evidence type="ECO:0000256" key="2">
    <source>
        <dbReference type="ARBA" id="ARBA00005550"/>
    </source>
</evidence>
<name>A0A0C3EFS5_9AGAM</name>
<sequence>MRRLSSRALFWISEASYIVLVLITGCFFAFSLVALLSQAVRTAPNRSWTNNWNAVCIGATYVFVFLVSIALCVRRRVAIRRRLQRISKAYCSIDQSHAPKQVQEYILQEFSRACLVSYECQPRESVHPGWGNQGSEHYGIRFRHALLDTIADIDAKAHLVIPSHPPLKPHARMLHHFRFILPLLPNDEDGLTPLHYYDSAIQLARTSNREPTEGEFFIGLQAANDIKRILNECQIEMLEESSVQLTTPMSQH</sequence>
<reference evidence="9" key="2">
    <citation type="submission" date="2015-01" db="EMBL/GenBank/DDBJ databases">
        <title>Evolutionary Origins and Diversification of the Mycorrhizal Mutualists.</title>
        <authorList>
            <consortium name="DOE Joint Genome Institute"/>
            <consortium name="Mycorrhizal Genomics Consortium"/>
            <person name="Kohler A."/>
            <person name="Kuo A."/>
            <person name="Nagy L.G."/>
            <person name="Floudas D."/>
            <person name="Copeland A."/>
            <person name="Barry K.W."/>
            <person name="Cichocki N."/>
            <person name="Veneault-Fourrey C."/>
            <person name="LaButti K."/>
            <person name="Lindquist E.A."/>
            <person name="Lipzen A."/>
            <person name="Lundell T."/>
            <person name="Morin E."/>
            <person name="Murat C."/>
            <person name="Riley R."/>
            <person name="Ohm R."/>
            <person name="Sun H."/>
            <person name="Tunlid A."/>
            <person name="Henrissat B."/>
            <person name="Grigoriev I.V."/>
            <person name="Hibbett D.S."/>
            <person name="Martin F."/>
        </authorList>
    </citation>
    <scope>NUCLEOTIDE SEQUENCE [LARGE SCALE GENOMIC DNA]</scope>
    <source>
        <strain evidence="9">Foug A</strain>
    </source>
</reference>
<evidence type="ECO:0000256" key="1">
    <source>
        <dbReference type="ARBA" id="ARBA00002489"/>
    </source>
</evidence>
<dbReference type="HOGENOM" id="CLU_088024_0_0_1"/>
<proteinExistence type="inferred from homology"/>
<evidence type="ECO:0000313" key="8">
    <source>
        <dbReference type="EMBL" id="KIM67144.1"/>
    </source>
</evidence>
<gene>
    <name evidence="7" type="primary">DLT1</name>
    <name evidence="8" type="ORF">SCLCIDRAFT_1210628</name>
</gene>
<accession>A0A0C3EFS5</accession>
<dbReference type="GO" id="GO:0016020">
    <property type="term" value="C:membrane"/>
    <property type="evidence" value="ECO:0007669"/>
    <property type="project" value="UniProtKB-SubCell"/>
</dbReference>
<dbReference type="Proteomes" id="UP000053989">
    <property type="component" value="Unassembled WGS sequence"/>
</dbReference>
<evidence type="ECO:0000256" key="5">
    <source>
        <dbReference type="ARBA" id="ARBA00022989"/>
    </source>
</evidence>
<dbReference type="PANTHER" id="PTHR40021">
    <property type="entry name" value="DEFECT AT LOW TEMPERATURE PROTEIN 1"/>
    <property type="match status" value="1"/>
</dbReference>
<evidence type="ECO:0000256" key="7">
    <source>
        <dbReference type="RuleBase" id="RU367100"/>
    </source>
</evidence>
<dbReference type="PANTHER" id="PTHR40021:SF1">
    <property type="entry name" value="DEFECT AT LOW TEMPERATURE PROTEIN 1"/>
    <property type="match status" value="1"/>
</dbReference>
<evidence type="ECO:0000313" key="9">
    <source>
        <dbReference type="Proteomes" id="UP000053989"/>
    </source>
</evidence>
<comment type="similarity">
    <text evidence="2 7">Belongs to the DLT1 family.</text>
</comment>
<reference evidence="8 9" key="1">
    <citation type="submission" date="2014-04" db="EMBL/GenBank/DDBJ databases">
        <authorList>
            <consortium name="DOE Joint Genome Institute"/>
            <person name="Kuo A."/>
            <person name="Kohler A."/>
            <person name="Nagy L.G."/>
            <person name="Floudas D."/>
            <person name="Copeland A."/>
            <person name="Barry K.W."/>
            <person name="Cichocki N."/>
            <person name="Veneault-Fourrey C."/>
            <person name="LaButti K."/>
            <person name="Lindquist E.A."/>
            <person name="Lipzen A."/>
            <person name="Lundell T."/>
            <person name="Morin E."/>
            <person name="Murat C."/>
            <person name="Sun H."/>
            <person name="Tunlid A."/>
            <person name="Henrissat B."/>
            <person name="Grigoriev I.V."/>
            <person name="Hibbett D.S."/>
            <person name="Martin F."/>
            <person name="Nordberg H.P."/>
            <person name="Cantor M.N."/>
            <person name="Hua S.X."/>
        </authorList>
    </citation>
    <scope>NUCLEOTIDE SEQUENCE [LARGE SCALE GENOMIC DNA]</scope>
    <source>
        <strain evidence="8 9">Foug A</strain>
    </source>
</reference>
<comment type="subcellular location">
    <subcellularLocation>
        <location evidence="7">Membrane</location>
        <topology evidence="7">Multi-pass membrane protein</topology>
    </subcellularLocation>
</comment>
<dbReference type="InParanoid" id="A0A0C3EFS5"/>
<comment type="function">
    <text evidence="1 7">Required for growth under high-pressure and low-temperature conditions.</text>
</comment>
<keyword evidence="4 7" id="KW-0812">Transmembrane</keyword>